<dbReference type="Gene3D" id="2.150.10.10">
    <property type="entry name" value="Serralysin-like metalloprotease, C-terminal"/>
    <property type="match status" value="1"/>
</dbReference>
<keyword evidence="4" id="KW-1185">Reference proteome</keyword>
<dbReference type="PANTHER" id="PTHR38340">
    <property type="entry name" value="S-LAYER PROTEIN"/>
    <property type="match status" value="1"/>
</dbReference>
<gene>
    <name evidence="3" type="ORF">ACFQ4E_04630</name>
</gene>
<evidence type="ECO:0000313" key="3">
    <source>
        <dbReference type="EMBL" id="MFD1341699.1"/>
    </source>
</evidence>
<dbReference type="Pfam" id="PF00657">
    <property type="entry name" value="Lipase_GDSL"/>
    <property type="match status" value="1"/>
</dbReference>
<comment type="subcellular location">
    <subcellularLocation>
        <location evidence="1">Secreted</location>
    </subcellularLocation>
</comment>
<keyword evidence="3" id="KW-0378">Hydrolase</keyword>
<dbReference type="EMBL" id="JBHTMU010000005">
    <property type="protein sequence ID" value="MFD1341699.1"/>
    <property type="molecule type" value="Genomic_DNA"/>
</dbReference>
<dbReference type="InterPro" id="IPR036514">
    <property type="entry name" value="SGNH_hydro_sf"/>
</dbReference>
<dbReference type="PRINTS" id="PR00313">
    <property type="entry name" value="CABNDNGRPT"/>
</dbReference>
<accession>A0ABW3ZEY1</accession>
<dbReference type="SUPFAM" id="SSF52266">
    <property type="entry name" value="SGNH hydrolase"/>
    <property type="match status" value="1"/>
</dbReference>
<dbReference type="Gene3D" id="3.40.50.1110">
    <property type="entry name" value="SGNH hydrolase"/>
    <property type="match status" value="1"/>
</dbReference>
<evidence type="ECO:0000256" key="2">
    <source>
        <dbReference type="ARBA" id="ARBA00022525"/>
    </source>
</evidence>
<dbReference type="GO" id="GO:0016787">
    <property type="term" value="F:hydrolase activity"/>
    <property type="evidence" value="ECO:0007669"/>
    <property type="project" value="UniProtKB-KW"/>
</dbReference>
<name>A0ABW3ZEY1_9RHOB</name>
<keyword evidence="2" id="KW-0964">Secreted</keyword>
<dbReference type="PANTHER" id="PTHR38340:SF1">
    <property type="entry name" value="S-LAYER PROTEIN"/>
    <property type="match status" value="1"/>
</dbReference>
<sequence>MTYDFTRIAYLGDSLTDDGNLYALTERLFGFGLPLSPPYDKAATNGDTHAETLSDLLGLSGDLNFAVGGAKAGDDRTLQDYLGDNALLDTLSGTLSADQQDALATVIDLSGQTQRLLEATAGTDRSDLAVALLIGANDLNIPLDGYTPEGALAKITAALDGIAAATATLLAAGVGEVLLYTLPGGSFFPTVSMQGAEADAVGDQVSAFFNSGILSIADSFAESVRVIEFGLLGDEVAADATGFGFRNSEDYAFSGSGGLPVPTLDYFTTPEEQFMFWDEVHPTEEFHDILAIFEAETLTHGLTKGSDGADVETYGNDAEFVFALGGDDDLLLRGGDDVVLAGYGNDTVAGERGSDLIGGGKGNDLIDGNRDSDLLAGNDGNDTLRGGGGNDILIDGNGSNRVFGGSGNDLFIFTEEELFGRDSNDTDILNGGRGFDTLVLRLTATTKALADLDRFFWGDGSAVFDDLGLNVSSIERYVFVGRDETPDLSLNGDQTALLEQAELWNFI</sequence>
<dbReference type="InterPro" id="IPR018511">
    <property type="entry name" value="Hemolysin-typ_Ca-bd_CS"/>
</dbReference>
<proteinExistence type="predicted"/>
<protein>
    <submittedName>
        <fullName evidence="3">SGNH/GDSL hydrolase family protein</fullName>
    </submittedName>
</protein>
<reference evidence="4" key="1">
    <citation type="journal article" date="2019" name="Int. J. Syst. Evol. Microbiol.">
        <title>The Global Catalogue of Microorganisms (GCM) 10K type strain sequencing project: providing services to taxonomists for standard genome sequencing and annotation.</title>
        <authorList>
            <consortium name="The Broad Institute Genomics Platform"/>
            <consortium name="The Broad Institute Genome Sequencing Center for Infectious Disease"/>
            <person name="Wu L."/>
            <person name="Ma J."/>
        </authorList>
    </citation>
    <scope>NUCLEOTIDE SEQUENCE [LARGE SCALE GENOMIC DNA]</scope>
    <source>
        <strain evidence="4">CCUG 62953</strain>
    </source>
</reference>
<dbReference type="PROSITE" id="PS00330">
    <property type="entry name" value="HEMOLYSIN_CALCIUM"/>
    <property type="match status" value="1"/>
</dbReference>
<dbReference type="RefSeq" id="WP_386801764.1">
    <property type="nucleotide sequence ID" value="NZ_JBHTMU010000005.1"/>
</dbReference>
<dbReference type="SUPFAM" id="SSF51120">
    <property type="entry name" value="beta-Roll"/>
    <property type="match status" value="1"/>
</dbReference>
<organism evidence="3 4">
    <name type="scientific">Litorisediminicola beolgyonensis</name>
    <dbReference type="NCBI Taxonomy" id="1173614"/>
    <lineage>
        <taxon>Bacteria</taxon>
        <taxon>Pseudomonadati</taxon>
        <taxon>Pseudomonadota</taxon>
        <taxon>Alphaproteobacteria</taxon>
        <taxon>Rhodobacterales</taxon>
        <taxon>Paracoccaceae</taxon>
        <taxon>Litorisediminicola</taxon>
    </lineage>
</organism>
<dbReference type="InterPro" id="IPR011049">
    <property type="entry name" value="Serralysin-like_metalloprot_C"/>
</dbReference>
<dbReference type="Pfam" id="PF00353">
    <property type="entry name" value="HemolysinCabind"/>
    <property type="match status" value="3"/>
</dbReference>
<dbReference type="InterPro" id="IPR001343">
    <property type="entry name" value="Hemolysn_Ca-bd"/>
</dbReference>
<evidence type="ECO:0000313" key="4">
    <source>
        <dbReference type="Proteomes" id="UP001597135"/>
    </source>
</evidence>
<dbReference type="InterPro" id="IPR050557">
    <property type="entry name" value="RTX_toxin/Mannuronan_C5-epim"/>
</dbReference>
<evidence type="ECO:0000256" key="1">
    <source>
        <dbReference type="ARBA" id="ARBA00004613"/>
    </source>
</evidence>
<dbReference type="InterPro" id="IPR001087">
    <property type="entry name" value="GDSL"/>
</dbReference>
<dbReference type="Proteomes" id="UP001597135">
    <property type="component" value="Unassembled WGS sequence"/>
</dbReference>
<comment type="caution">
    <text evidence="3">The sequence shown here is derived from an EMBL/GenBank/DDBJ whole genome shotgun (WGS) entry which is preliminary data.</text>
</comment>